<dbReference type="AlphaFoldDB" id="A0A953HX35"/>
<reference evidence="1" key="1">
    <citation type="submission" date="2021-06" db="EMBL/GenBank/DDBJ databases">
        <title>44 bacteria genomes isolated from Dapeng, Shenzhen.</title>
        <authorList>
            <person name="Zheng W."/>
            <person name="Yu S."/>
            <person name="Huang Y."/>
        </authorList>
    </citation>
    <scope>NUCLEOTIDE SEQUENCE</scope>
    <source>
        <strain evidence="1">DP5N28-2</strain>
    </source>
</reference>
<gene>
    <name evidence="1" type="ORF">KUV50_08675</name>
</gene>
<dbReference type="RefSeq" id="WP_222579730.1">
    <property type="nucleotide sequence ID" value="NZ_JAHVHU010000007.1"/>
</dbReference>
<organism evidence="1 2">
    <name type="scientific">Membranihabitans marinus</name>
    <dbReference type="NCBI Taxonomy" id="1227546"/>
    <lineage>
        <taxon>Bacteria</taxon>
        <taxon>Pseudomonadati</taxon>
        <taxon>Bacteroidota</taxon>
        <taxon>Saprospiria</taxon>
        <taxon>Saprospirales</taxon>
        <taxon>Saprospiraceae</taxon>
        <taxon>Membranihabitans</taxon>
    </lineage>
</organism>
<protein>
    <submittedName>
        <fullName evidence="1">Uncharacterized protein</fullName>
    </submittedName>
</protein>
<dbReference type="EMBL" id="JAHVHU010000007">
    <property type="protein sequence ID" value="MBY5958201.1"/>
    <property type="molecule type" value="Genomic_DNA"/>
</dbReference>
<sequence>MNTVISILNYTDEGYVLVKLLQGNHMWQENKSIKGTSFCVVRSTFESDVPLLDPG</sequence>
<evidence type="ECO:0000313" key="1">
    <source>
        <dbReference type="EMBL" id="MBY5958201.1"/>
    </source>
</evidence>
<keyword evidence="2" id="KW-1185">Reference proteome</keyword>
<comment type="caution">
    <text evidence="1">The sequence shown here is derived from an EMBL/GenBank/DDBJ whole genome shotgun (WGS) entry which is preliminary data.</text>
</comment>
<name>A0A953HX35_9BACT</name>
<evidence type="ECO:0000313" key="2">
    <source>
        <dbReference type="Proteomes" id="UP000753961"/>
    </source>
</evidence>
<proteinExistence type="predicted"/>
<dbReference type="Proteomes" id="UP000753961">
    <property type="component" value="Unassembled WGS sequence"/>
</dbReference>
<accession>A0A953HX35</accession>